<keyword evidence="1" id="KW-0677">Repeat</keyword>
<accession>A0A814A8H0</accession>
<dbReference type="Gene3D" id="1.25.40.10">
    <property type="entry name" value="Tetratricopeptide repeat domain"/>
    <property type="match status" value="2"/>
</dbReference>
<dbReference type="PROSITE" id="PS50005">
    <property type="entry name" value="TPR"/>
    <property type="match status" value="4"/>
</dbReference>
<evidence type="ECO:0000313" key="5">
    <source>
        <dbReference type="EMBL" id="CAF1149172.1"/>
    </source>
</evidence>
<dbReference type="Gene3D" id="3.90.176.10">
    <property type="entry name" value="Toxin ADP-ribosyltransferase, Chain A, domain 1"/>
    <property type="match status" value="1"/>
</dbReference>
<dbReference type="SUPFAM" id="SSF56399">
    <property type="entry name" value="ADP-ribosylation"/>
    <property type="match status" value="1"/>
</dbReference>
<reference evidence="4" key="1">
    <citation type="submission" date="2021-02" db="EMBL/GenBank/DDBJ databases">
        <authorList>
            <person name="Nowell W R."/>
        </authorList>
    </citation>
    <scope>NUCLEOTIDE SEQUENCE</scope>
</reference>
<dbReference type="PANTHER" id="PTHR45641:SF19">
    <property type="entry name" value="NEPHROCYSTIN-3"/>
    <property type="match status" value="1"/>
</dbReference>
<organism evidence="4 8">
    <name type="scientific">Adineta steineri</name>
    <dbReference type="NCBI Taxonomy" id="433720"/>
    <lineage>
        <taxon>Eukaryota</taxon>
        <taxon>Metazoa</taxon>
        <taxon>Spiralia</taxon>
        <taxon>Gnathifera</taxon>
        <taxon>Rotifera</taxon>
        <taxon>Eurotatoria</taxon>
        <taxon>Bdelloidea</taxon>
        <taxon>Adinetida</taxon>
        <taxon>Adinetidae</taxon>
        <taxon>Adineta</taxon>
    </lineage>
</organism>
<evidence type="ECO:0000256" key="3">
    <source>
        <dbReference type="PROSITE-ProRule" id="PRU00339"/>
    </source>
</evidence>
<sequence>MGQILDKVVTLSDGNIETFSLIWLDTSVNKTDENLRAQVELQTTVSQLKTFEDLNECIKHIHSLRKEDRIVLIVSGSLGRHIIPRIHQLEQVLSAYIYCQDQNANEQWSSQYLKVKAVVTDLTELIFRIQIDHEKRPKNRLHETLPISIFDPKIIHEKLTVDLQGNLIHTQLLINCLLQMKVNIGDKNELISIGKQIYRKNRSELSTINEFEQKYTSNSAIWWYSIDSFIFRLFNKALRIQNLDILFYFQFFIIDIRRQLEKLRSTTPIKVYRSQMMAHDEFKRLKSSLGQFITINGFFSTTLDSNLALSYFDNNTDDSERILFEIDADPRLNSDKPFANIKSYGSNKEDEILFMIGSIFQIIEINRQDRNMWIIKLKFCSDNSEQLMSIDDDSKLLSFGHVLTTIGKIDEAETYYQRLLEDFEFIKHVDLARCYEALGDVANEKGDYDTSLELYHKSLKINLATSNKQSIDIASNYNHLGEIYRKKGNFKKAFSYYEKALTTLEDSSSGKSLSKQAICYNNIGIVYQDQQNYNEALEYYMKAYNIRKKYFPYDEISLGMSNNNVGNAYYFLKLYDEALYYYQEALKIYKKCLPPQHPKFASTYNNIGAIYDDQSKFNDALMYYTDAARIYQNMYPPTHPNIMKIDENIQRILSKVKN</sequence>
<comment type="caution">
    <text evidence="4">The sequence shown here is derived from an EMBL/GenBank/DDBJ whole genome shotgun (WGS) entry which is preliminary data.</text>
</comment>
<dbReference type="SMART" id="SM00028">
    <property type="entry name" value="TPR"/>
    <property type="match status" value="5"/>
</dbReference>
<keyword evidence="2 3" id="KW-0802">TPR repeat</keyword>
<keyword evidence="7" id="KW-1185">Reference proteome</keyword>
<dbReference type="InterPro" id="IPR019734">
    <property type="entry name" value="TPR_rpt"/>
</dbReference>
<dbReference type="PANTHER" id="PTHR45641">
    <property type="entry name" value="TETRATRICOPEPTIDE REPEAT PROTEIN (AFU_ORTHOLOGUE AFUA_6G03870)"/>
    <property type="match status" value="1"/>
</dbReference>
<feature type="repeat" description="TPR" evidence="3">
    <location>
        <begin position="601"/>
        <end position="634"/>
    </location>
</feature>
<feature type="repeat" description="TPR" evidence="3">
    <location>
        <begin position="432"/>
        <end position="465"/>
    </location>
</feature>
<dbReference type="OrthoDB" id="5986190at2759"/>
<proteinExistence type="predicted"/>
<gene>
    <name evidence="4" type="ORF">BJG266_LOCUS10881</name>
    <name evidence="5" type="ORF">QVE165_LOCUS22917</name>
    <name evidence="6" type="ORF">QVE165_LOCUS23013</name>
</gene>
<evidence type="ECO:0000256" key="2">
    <source>
        <dbReference type="ARBA" id="ARBA00022803"/>
    </source>
</evidence>
<evidence type="ECO:0000313" key="4">
    <source>
        <dbReference type="EMBL" id="CAF0908774.1"/>
    </source>
</evidence>
<evidence type="ECO:0000313" key="7">
    <source>
        <dbReference type="Proteomes" id="UP000663832"/>
    </source>
</evidence>
<feature type="repeat" description="TPR" evidence="3">
    <location>
        <begin position="517"/>
        <end position="550"/>
    </location>
</feature>
<dbReference type="EMBL" id="CAJNOM010000154">
    <property type="protein sequence ID" value="CAF1150949.1"/>
    <property type="molecule type" value="Genomic_DNA"/>
</dbReference>
<dbReference type="EMBL" id="CAJNOI010000039">
    <property type="protein sequence ID" value="CAF0908774.1"/>
    <property type="molecule type" value="Genomic_DNA"/>
</dbReference>
<dbReference type="Proteomes" id="UP000663877">
    <property type="component" value="Unassembled WGS sequence"/>
</dbReference>
<dbReference type="PROSITE" id="PS51996">
    <property type="entry name" value="TR_MART"/>
    <property type="match status" value="1"/>
</dbReference>
<protein>
    <submittedName>
        <fullName evidence="4">Uncharacterized protein</fullName>
    </submittedName>
</protein>
<evidence type="ECO:0000313" key="6">
    <source>
        <dbReference type="EMBL" id="CAF1150949.1"/>
    </source>
</evidence>
<dbReference type="Pfam" id="PF13424">
    <property type="entry name" value="TPR_12"/>
    <property type="match status" value="3"/>
</dbReference>
<dbReference type="PROSITE" id="PS50293">
    <property type="entry name" value="TPR_REGION"/>
    <property type="match status" value="1"/>
</dbReference>
<dbReference type="Proteomes" id="UP000663832">
    <property type="component" value="Unassembled WGS sequence"/>
</dbReference>
<dbReference type="EMBL" id="CAJNOM010000153">
    <property type="protein sequence ID" value="CAF1149172.1"/>
    <property type="molecule type" value="Genomic_DNA"/>
</dbReference>
<dbReference type="InterPro" id="IPR011990">
    <property type="entry name" value="TPR-like_helical_dom_sf"/>
</dbReference>
<dbReference type="AlphaFoldDB" id="A0A814A8H0"/>
<dbReference type="SUPFAM" id="SSF81901">
    <property type="entry name" value="HCP-like"/>
    <property type="match status" value="1"/>
</dbReference>
<feature type="repeat" description="TPR" evidence="3">
    <location>
        <begin position="474"/>
        <end position="507"/>
    </location>
</feature>
<evidence type="ECO:0000256" key="1">
    <source>
        <dbReference type="ARBA" id="ARBA00022737"/>
    </source>
</evidence>
<name>A0A814A8H0_9BILA</name>
<evidence type="ECO:0000313" key="8">
    <source>
        <dbReference type="Proteomes" id="UP000663877"/>
    </source>
</evidence>